<evidence type="ECO:0000256" key="6">
    <source>
        <dbReference type="ARBA" id="ARBA00023136"/>
    </source>
</evidence>
<feature type="transmembrane region" description="Helical" evidence="7">
    <location>
        <begin position="99"/>
        <end position="122"/>
    </location>
</feature>
<evidence type="ECO:0000256" key="7">
    <source>
        <dbReference type="SAM" id="Phobius"/>
    </source>
</evidence>
<feature type="transmembrane region" description="Helical" evidence="7">
    <location>
        <begin position="173"/>
        <end position="197"/>
    </location>
</feature>
<keyword evidence="5 7" id="KW-1133">Transmembrane helix</keyword>
<dbReference type="InterPro" id="IPR010656">
    <property type="entry name" value="DctM"/>
</dbReference>
<dbReference type="PIRSF" id="PIRSF006066">
    <property type="entry name" value="HI0050"/>
    <property type="match status" value="1"/>
</dbReference>
<dbReference type="Proteomes" id="UP000094296">
    <property type="component" value="Unassembled WGS sequence"/>
</dbReference>
<protein>
    <submittedName>
        <fullName evidence="9">C4-dicarboxylate ABC transporter permease</fullName>
    </submittedName>
</protein>
<evidence type="ECO:0000256" key="3">
    <source>
        <dbReference type="ARBA" id="ARBA00022519"/>
    </source>
</evidence>
<dbReference type="RefSeq" id="WP_069641731.1">
    <property type="nucleotide sequence ID" value="NZ_MIJE01000001.1"/>
</dbReference>
<organism evidence="9 10">
    <name type="scientific">Desulfuribacillus alkaliarsenatis</name>
    <dbReference type="NCBI Taxonomy" id="766136"/>
    <lineage>
        <taxon>Bacteria</taxon>
        <taxon>Bacillati</taxon>
        <taxon>Bacillota</taxon>
        <taxon>Desulfuribacillia</taxon>
        <taxon>Desulfuribacillales</taxon>
        <taxon>Desulfuribacillaceae</taxon>
        <taxon>Desulfuribacillus</taxon>
    </lineage>
</organism>
<feature type="domain" description="TRAP C4-dicarboxylate transport system permease DctM subunit" evidence="8">
    <location>
        <begin position="11"/>
        <end position="425"/>
    </location>
</feature>
<feature type="transmembrane region" description="Helical" evidence="7">
    <location>
        <begin position="317"/>
        <end position="338"/>
    </location>
</feature>
<feature type="transmembrane region" description="Helical" evidence="7">
    <location>
        <begin position="218"/>
        <end position="243"/>
    </location>
</feature>
<reference evidence="9 10" key="1">
    <citation type="submission" date="2016-09" db="EMBL/GenBank/DDBJ databases">
        <title>Draft genome sequence for the type strain of Desulfuribacillus alkaliarsenatis AHT28, an obligately anaerobic, sulfidogenic bacterium isolated from Russian soda lake sediments.</title>
        <authorList>
            <person name="Abin C.A."/>
            <person name="Hollibaugh J.T."/>
        </authorList>
    </citation>
    <scope>NUCLEOTIDE SEQUENCE [LARGE SCALE GENOMIC DNA]</scope>
    <source>
        <strain evidence="9 10">AHT28</strain>
    </source>
</reference>
<accession>A0A1E5G542</accession>
<dbReference type="AlphaFoldDB" id="A0A1E5G542"/>
<evidence type="ECO:0000256" key="2">
    <source>
        <dbReference type="ARBA" id="ARBA00022475"/>
    </source>
</evidence>
<proteinExistence type="predicted"/>
<feature type="transmembrane region" description="Helical" evidence="7">
    <location>
        <begin position="350"/>
        <end position="378"/>
    </location>
</feature>
<dbReference type="Pfam" id="PF06808">
    <property type="entry name" value="DctM"/>
    <property type="match status" value="1"/>
</dbReference>
<dbReference type="PANTHER" id="PTHR33362:SF5">
    <property type="entry name" value="C4-DICARBOXYLATE TRAP TRANSPORTER LARGE PERMEASE PROTEIN DCTM"/>
    <property type="match status" value="1"/>
</dbReference>
<evidence type="ECO:0000313" key="9">
    <source>
        <dbReference type="EMBL" id="OEF98239.1"/>
    </source>
</evidence>
<name>A0A1E5G542_9FIRM</name>
<keyword evidence="3" id="KW-0997">Cell inner membrane</keyword>
<sequence length="433" mass="46090">MTSVAAAILSIIVLFVLLFLRMPVSFIMLVVGMGGYAYMVSPTAAYTMSVQTIYNNFSSYSLIVIPLFVWMGFIAYYSGLSTKIYAATYKIVGDLPGGLSIATIAACTAFGAICGSTTATAATMSAVSMPEMNKYNYKKSFSTASIAAGAIIGVMIPPSVIFILYGVSTGESIAKLFVAGIVPGLLLMLLFMLTVYIKAVRNPEIAPAGPKIPLKEKFFALFSGGMEVVFIFIAVMGGLFQGWFTPTEAGAVGAFATLVVTVIRRSLTWEGFRKSLEESVKLSAMILFLVAAAFVYSRFLAVTGLPASVASLAVEATLHPVIILLLILLAYFLLGLFIDGLALVLMTTPIFYPIAIALGFDPIWFGVIVVLALGMGVITPPVGANVYVVAGVAKDVDVMEIFSGIWPFLFAIVVCIVLLILFPQIALFLPGLM</sequence>
<evidence type="ECO:0000256" key="4">
    <source>
        <dbReference type="ARBA" id="ARBA00022692"/>
    </source>
</evidence>
<evidence type="ECO:0000256" key="5">
    <source>
        <dbReference type="ARBA" id="ARBA00022989"/>
    </source>
</evidence>
<evidence type="ECO:0000256" key="1">
    <source>
        <dbReference type="ARBA" id="ARBA00004429"/>
    </source>
</evidence>
<dbReference type="OrthoDB" id="9785600at2"/>
<keyword evidence="6 7" id="KW-0472">Membrane</keyword>
<feature type="transmembrane region" description="Helical" evidence="7">
    <location>
        <begin position="6"/>
        <end position="39"/>
    </location>
</feature>
<feature type="transmembrane region" description="Helical" evidence="7">
    <location>
        <begin position="249"/>
        <end position="267"/>
    </location>
</feature>
<feature type="transmembrane region" description="Helical" evidence="7">
    <location>
        <begin position="405"/>
        <end position="429"/>
    </location>
</feature>
<feature type="transmembrane region" description="Helical" evidence="7">
    <location>
        <begin position="279"/>
        <end position="297"/>
    </location>
</feature>
<keyword evidence="10" id="KW-1185">Reference proteome</keyword>
<feature type="transmembrane region" description="Helical" evidence="7">
    <location>
        <begin position="60"/>
        <end position="79"/>
    </location>
</feature>
<comment type="caution">
    <text evidence="9">The sequence shown here is derived from an EMBL/GenBank/DDBJ whole genome shotgun (WGS) entry which is preliminary data.</text>
</comment>
<evidence type="ECO:0000259" key="8">
    <source>
        <dbReference type="Pfam" id="PF06808"/>
    </source>
</evidence>
<dbReference type="GO" id="GO:0005886">
    <property type="term" value="C:plasma membrane"/>
    <property type="evidence" value="ECO:0007669"/>
    <property type="project" value="UniProtKB-SubCell"/>
</dbReference>
<gene>
    <name evidence="9" type="ORF">BHF68_00710</name>
</gene>
<dbReference type="InterPro" id="IPR004681">
    <property type="entry name" value="TRAP_DctM"/>
</dbReference>
<feature type="transmembrane region" description="Helical" evidence="7">
    <location>
        <begin position="143"/>
        <end position="167"/>
    </location>
</feature>
<comment type="subcellular location">
    <subcellularLocation>
        <location evidence="1">Cell inner membrane</location>
        <topology evidence="1">Multi-pass membrane protein</topology>
    </subcellularLocation>
</comment>
<dbReference type="NCBIfam" id="TIGR00786">
    <property type="entry name" value="dctM"/>
    <property type="match status" value="1"/>
</dbReference>
<keyword evidence="4 7" id="KW-0812">Transmembrane</keyword>
<dbReference type="EMBL" id="MIJE01000001">
    <property type="protein sequence ID" value="OEF98239.1"/>
    <property type="molecule type" value="Genomic_DNA"/>
</dbReference>
<dbReference type="STRING" id="766136.BHF68_00710"/>
<evidence type="ECO:0000313" key="10">
    <source>
        <dbReference type="Proteomes" id="UP000094296"/>
    </source>
</evidence>
<keyword evidence="2" id="KW-1003">Cell membrane</keyword>
<dbReference type="PANTHER" id="PTHR33362">
    <property type="entry name" value="SIALIC ACID TRAP TRANSPORTER PERMEASE PROTEIN SIAT-RELATED"/>
    <property type="match status" value="1"/>
</dbReference>
<dbReference type="GO" id="GO:0022857">
    <property type="term" value="F:transmembrane transporter activity"/>
    <property type="evidence" value="ECO:0007669"/>
    <property type="project" value="TreeGrafter"/>
</dbReference>